<feature type="transmembrane region" description="Helical" evidence="1">
    <location>
        <begin position="562"/>
        <end position="581"/>
    </location>
</feature>
<name>A0A4Z1T5G6_GIAMU</name>
<feature type="transmembrane region" description="Helical" evidence="1">
    <location>
        <begin position="374"/>
        <end position="394"/>
    </location>
</feature>
<evidence type="ECO:0008006" key="5">
    <source>
        <dbReference type="Google" id="ProtNLM"/>
    </source>
</evidence>
<evidence type="ECO:0000313" key="4">
    <source>
        <dbReference type="Proteomes" id="UP000315496"/>
    </source>
</evidence>
<feature type="transmembrane region" description="Helical" evidence="1">
    <location>
        <begin position="106"/>
        <end position="127"/>
    </location>
</feature>
<protein>
    <recommendedName>
        <fullName evidence="5">DinF protein</fullName>
    </recommendedName>
</protein>
<keyword evidence="2" id="KW-0732">Signal</keyword>
<reference evidence="3 4" key="1">
    <citation type="submission" date="2019-05" db="EMBL/GenBank/DDBJ databases">
        <title>The compact genome of Giardia muris reveals important steps in the evolution of intestinal protozoan parasites.</title>
        <authorList>
            <person name="Xu F."/>
            <person name="Jimenez-Gonzalez A."/>
            <person name="Einarsson E."/>
            <person name="Astvaldsson A."/>
            <person name="Peirasmaki D."/>
            <person name="Eckmann L."/>
            <person name="Andersson J.O."/>
            <person name="Svard S.G."/>
            <person name="Jerlstrom-Hultqvist J."/>
        </authorList>
    </citation>
    <scope>NUCLEOTIDE SEQUENCE [LARGE SCALE GENOMIC DNA]</scope>
    <source>
        <strain evidence="3 4">Roberts-Thomson</strain>
    </source>
</reference>
<dbReference type="EMBL" id="VDLU01000001">
    <property type="protein sequence ID" value="TNJ29283.1"/>
    <property type="molecule type" value="Genomic_DNA"/>
</dbReference>
<evidence type="ECO:0000256" key="2">
    <source>
        <dbReference type="SAM" id="SignalP"/>
    </source>
</evidence>
<dbReference type="VEuPathDB" id="GiardiaDB:GMRT_14077"/>
<organism evidence="3 4">
    <name type="scientific">Giardia muris</name>
    <dbReference type="NCBI Taxonomy" id="5742"/>
    <lineage>
        <taxon>Eukaryota</taxon>
        <taxon>Metamonada</taxon>
        <taxon>Diplomonadida</taxon>
        <taxon>Hexamitidae</taxon>
        <taxon>Giardiinae</taxon>
        <taxon>Giardia</taxon>
    </lineage>
</organism>
<evidence type="ECO:0000313" key="3">
    <source>
        <dbReference type="EMBL" id="TNJ29283.1"/>
    </source>
</evidence>
<feature type="signal peptide" evidence="2">
    <location>
        <begin position="1"/>
        <end position="24"/>
    </location>
</feature>
<sequence length="662" mass="72628">MYGLLLGPLLLFAQLGRIITRVAREHVGDLPIITFTPSGAYRVLVYRLIDGLGAYRRPALLAVCLGLDGIVGTILGTLYKRFTRRIAQTFNRALRDSDKYPFRSGFYALVIACFCTSALAIPCLIVYESTVAELALSFLFVYYLATLRFLMASLLGVVLLGFSPSYLPLVVASYLLCIAWILTPGRPSTHKRRRPIHLILGRCVNFLLVQVGAYGLLVMTHVLFLKRRSSLDLFLDIFGFAQTSLKGLEVGTQGLDPQIHIHGPPTSTSCPAALSKLDRLLGDKVFTSTRLPSIWDLYGYIATAIQGKAKLPELDASTSILIWLCTATPIAAAIGIVRMRRVLMEHKGDSIYPVLLFLYMEIRFILLVPGYGGALAPCVLAIGVAGMYVCFTLVQTTTIKSTYTRIGKRSTTGMHFKGESIPKARVPREQCILTEFIPSEIVSTPRVGSSPEVPLPSVTSLERLEVDEWNLLRERLQAHPFNNLYRTNRVVACRRVLRTLTSEERKRSLRAQAENSREAITFGDEHLQAESPLATHFSHARAFIGDAWAQISDIVDVSWSNVSLLLPTLLSVLVGTLNLTASLRLTGLLRLLGAILNAVGMLGFSICFTGSTRPRGLSQIFVLLDALAAFSPDLAPLVSSATVCATHVCSLMLLTALGSEPL</sequence>
<proteinExistence type="predicted"/>
<feature type="transmembrane region" description="Helical" evidence="1">
    <location>
        <begin position="587"/>
        <end position="608"/>
    </location>
</feature>
<evidence type="ECO:0000256" key="1">
    <source>
        <dbReference type="SAM" id="Phobius"/>
    </source>
</evidence>
<keyword evidence="4" id="KW-1185">Reference proteome</keyword>
<feature type="transmembrane region" description="Helical" evidence="1">
    <location>
        <begin position="320"/>
        <end position="339"/>
    </location>
</feature>
<comment type="caution">
    <text evidence="3">The sequence shown here is derived from an EMBL/GenBank/DDBJ whole genome shotgun (WGS) entry which is preliminary data.</text>
</comment>
<feature type="transmembrane region" description="Helical" evidence="1">
    <location>
        <begin position="166"/>
        <end position="183"/>
    </location>
</feature>
<accession>A0A4Z1T5G6</accession>
<feature type="transmembrane region" description="Helical" evidence="1">
    <location>
        <begin position="139"/>
        <end position="160"/>
    </location>
</feature>
<feature type="transmembrane region" description="Helical" evidence="1">
    <location>
        <begin position="204"/>
        <end position="225"/>
    </location>
</feature>
<dbReference type="AlphaFoldDB" id="A0A4Z1T5G6"/>
<keyword evidence="1" id="KW-1133">Transmembrane helix</keyword>
<dbReference type="Proteomes" id="UP000315496">
    <property type="component" value="Chromosome 1"/>
</dbReference>
<keyword evidence="1" id="KW-0812">Transmembrane</keyword>
<keyword evidence="1" id="KW-0472">Membrane</keyword>
<feature type="chain" id="PRO_5021388672" description="DinF protein" evidence="2">
    <location>
        <begin position="25"/>
        <end position="662"/>
    </location>
</feature>
<feature type="transmembrane region" description="Helical" evidence="1">
    <location>
        <begin position="351"/>
        <end position="368"/>
    </location>
</feature>
<gene>
    <name evidence="3" type="ORF">GMRT_14077</name>
</gene>